<reference evidence="10 11" key="1">
    <citation type="submission" date="2020-08" db="EMBL/GenBank/DDBJ databases">
        <title>Genomic Encyclopedia of Type Strains, Phase IV (KMG-IV): sequencing the most valuable type-strain genomes for metagenomic binning, comparative biology and taxonomic classification.</title>
        <authorList>
            <person name="Goeker M."/>
        </authorList>
    </citation>
    <scope>NUCLEOTIDE SEQUENCE [LARGE SCALE GENOMIC DNA]</scope>
    <source>
        <strain evidence="10 11">DSM 26189</strain>
    </source>
</reference>
<dbReference type="Proteomes" id="UP000571950">
    <property type="component" value="Unassembled WGS sequence"/>
</dbReference>
<evidence type="ECO:0000259" key="9">
    <source>
        <dbReference type="Pfam" id="PF00361"/>
    </source>
</evidence>
<dbReference type="Pfam" id="PF00361">
    <property type="entry name" value="Proton_antipo_M"/>
    <property type="match status" value="1"/>
</dbReference>
<feature type="transmembrane region" description="Helical" evidence="8">
    <location>
        <begin position="234"/>
        <end position="253"/>
    </location>
</feature>
<feature type="transmembrane region" description="Helical" evidence="8">
    <location>
        <begin position="398"/>
        <end position="421"/>
    </location>
</feature>
<feature type="transmembrane region" description="Helical" evidence="8">
    <location>
        <begin position="85"/>
        <end position="104"/>
    </location>
</feature>
<feature type="transmembrane region" description="Helical" evidence="8">
    <location>
        <begin position="116"/>
        <end position="144"/>
    </location>
</feature>
<feature type="transmembrane region" description="Helical" evidence="8">
    <location>
        <begin position="260"/>
        <end position="277"/>
    </location>
</feature>
<evidence type="ECO:0000256" key="6">
    <source>
        <dbReference type="ARBA" id="ARBA00023136"/>
    </source>
</evidence>
<comment type="caution">
    <text evidence="10">The sequence shown here is derived from an EMBL/GenBank/DDBJ whole genome shotgun (WGS) entry which is preliminary data.</text>
</comment>
<dbReference type="InterPro" id="IPR050586">
    <property type="entry name" value="CPA3_Na-H_Antiporter_D"/>
</dbReference>
<feature type="transmembrane region" description="Helical" evidence="8">
    <location>
        <begin position="208"/>
        <end position="228"/>
    </location>
</feature>
<evidence type="ECO:0000313" key="10">
    <source>
        <dbReference type="EMBL" id="MBB3925601.1"/>
    </source>
</evidence>
<feature type="transmembrane region" description="Helical" evidence="8">
    <location>
        <begin position="164"/>
        <end position="187"/>
    </location>
</feature>
<accession>A0A7W6FP00</accession>
<dbReference type="InterPro" id="IPR001750">
    <property type="entry name" value="ND/Mrp_TM"/>
</dbReference>
<comment type="subcellular location">
    <subcellularLocation>
        <location evidence="1">Cell membrane</location>
        <topology evidence="1">Multi-pass membrane protein</topology>
    </subcellularLocation>
    <subcellularLocation>
        <location evidence="7">Membrane</location>
        <topology evidence="7">Multi-pass membrane protein</topology>
    </subcellularLocation>
</comment>
<evidence type="ECO:0000256" key="7">
    <source>
        <dbReference type="RuleBase" id="RU000320"/>
    </source>
</evidence>
<evidence type="ECO:0000256" key="3">
    <source>
        <dbReference type="ARBA" id="ARBA00022475"/>
    </source>
</evidence>
<keyword evidence="3" id="KW-1003">Cell membrane</keyword>
<dbReference type="RefSeq" id="WP_188071132.1">
    <property type="nucleotide sequence ID" value="NZ_BSPS01000018.1"/>
</dbReference>
<organism evidence="10 11">
    <name type="scientific">Sphingobium jiangsuense</name>
    <dbReference type="NCBI Taxonomy" id="870476"/>
    <lineage>
        <taxon>Bacteria</taxon>
        <taxon>Pseudomonadati</taxon>
        <taxon>Pseudomonadota</taxon>
        <taxon>Alphaproteobacteria</taxon>
        <taxon>Sphingomonadales</taxon>
        <taxon>Sphingomonadaceae</taxon>
        <taxon>Sphingobium</taxon>
    </lineage>
</organism>
<dbReference type="AlphaFoldDB" id="A0A7W6FP00"/>
<gene>
    <name evidence="10" type="ORF">GGR43_001314</name>
</gene>
<keyword evidence="11" id="KW-1185">Reference proteome</keyword>
<comment type="similarity">
    <text evidence="2">Belongs to the CPA3 antiporters (TC 2.A.63) subunit D family.</text>
</comment>
<evidence type="ECO:0000256" key="1">
    <source>
        <dbReference type="ARBA" id="ARBA00004651"/>
    </source>
</evidence>
<evidence type="ECO:0000256" key="5">
    <source>
        <dbReference type="ARBA" id="ARBA00022989"/>
    </source>
</evidence>
<sequence length="543" mass="56769">MSPADHLVIAPILLPLLAAAFMLVLSERRRWLKRLISLATLSALAGVAIALLTMVDAPGGAPLAYRLGNWPAPFAITLVVDRLSALMLLLSASIGLCTLFYALARWDRAGPRFHPLFLLLTMGVNGAFLTGDLFNLFVFFEVMLAASYGLALHGSGVERTKASLHYVAINIATSLLFLIGIALIYAVTGTLNMADLAVRVPVLAGQELVLLESGAAILSIAFFVKAGMWPLGFWLTPTYAAAAAPVAATFAIMSKVGIYAIVRLSALAFGPASGLAAGFANEWLMAGGLATMAFGAIGMLAASRLSGIGGSYILLSSGTLLVATGTGSAPVLAGALLYLVSSTLGVCAMYLLIEPVERAADIDREAAQRQSEPVFEDDEPGLLMEEYEAEEEEDEIGIVIPATIALLGSAFIFCALLMAGLPPLSGFIAKFAIIDGMLSGLPAMGTGGWTAIAAILLSGLATLIAMTRAGISLLWVPVDRPQAHLRVVEAMPIALLLALCLALVIGAGPVTRYMKDTAAALHDPGRYAGAVLDPALQPPERRR</sequence>
<feature type="transmembrane region" description="Helical" evidence="8">
    <location>
        <begin position="451"/>
        <end position="478"/>
    </location>
</feature>
<name>A0A7W6FP00_9SPHN</name>
<keyword evidence="4 7" id="KW-0812">Transmembrane</keyword>
<dbReference type="EMBL" id="JACIDT010000003">
    <property type="protein sequence ID" value="MBB3925601.1"/>
    <property type="molecule type" value="Genomic_DNA"/>
</dbReference>
<evidence type="ECO:0000313" key="11">
    <source>
        <dbReference type="Proteomes" id="UP000571950"/>
    </source>
</evidence>
<evidence type="ECO:0000256" key="8">
    <source>
        <dbReference type="SAM" id="Phobius"/>
    </source>
</evidence>
<keyword evidence="5 8" id="KW-1133">Transmembrane helix</keyword>
<feature type="transmembrane region" description="Helical" evidence="8">
    <location>
        <begin position="6"/>
        <end position="26"/>
    </location>
</feature>
<evidence type="ECO:0000256" key="2">
    <source>
        <dbReference type="ARBA" id="ARBA00005346"/>
    </source>
</evidence>
<dbReference type="GO" id="GO:0005886">
    <property type="term" value="C:plasma membrane"/>
    <property type="evidence" value="ECO:0007669"/>
    <property type="project" value="UniProtKB-SubCell"/>
</dbReference>
<dbReference type="NCBIfam" id="NF009309">
    <property type="entry name" value="PRK12666.1"/>
    <property type="match status" value="1"/>
</dbReference>
<proteinExistence type="inferred from homology"/>
<evidence type="ECO:0000256" key="4">
    <source>
        <dbReference type="ARBA" id="ARBA00022692"/>
    </source>
</evidence>
<keyword evidence="6 8" id="KW-0472">Membrane</keyword>
<dbReference type="PANTHER" id="PTHR42703:SF1">
    <property type="entry name" value="NA(+)_H(+) ANTIPORTER SUBUNIT D1"/>
    <property type="match status" value="1"/>
</dbReference>
<feature type="transmembrane region" description="Helical" evidence="8">
    <location>
        <begin position="283"/>
        <end position="302"/>
    </location>
</feature>
<feature type="transmembrane region" description="Helical" evidence="8">
    <location>
        <begin position="38"/>
        <end position="65"/>
    </location>
</feature>
<feature type="domain" description="NADH:quinone oxidoreductase/Mrp antiporter transmembrane" evidence="9">
    <location>
        <begin position="131"/>
        <end position="364"/>
    </location>
</feature>
<feature type="transmembrane region" description="Helical" evidence="8">
    <location>
        <begin position="309"/>
        <end position="329"/>
    </location>
</feature>
<dbReference type="PANTHER" id="PTHR42703">
    <property type="entry name" value="NADH DEHYDROGENASE"/>
    <property type="match status" value="1"/>
</dbReference>
<feature type="transmembrane region" description="Helical" evidence="8">
    <location>
        <begin position="490"/>
        <end position="510"/>
    </location>
</feature>
<protein>
    <submittedName>
        <fullName evidence="10">Multicomponent K+:H+ antiporter subunit D</fullName>
    </submittedName>
</protein>